<dbReference type="InterPro" id="IPR000259">
    <property type="entry name" value="Adhesion_dom_fimbrial"/>
</dbReference>
<organism evidence="2 3">
    <name type="scientific">Escherichia albertii</name>
    <dbReference type="NCBI Taxonomy" id="208962"/>
    <lineage>
        <taxon>Bacteria</taxon>
        <taxon>Pseudomonadati</taxon>
        <taxon>Pseudomonadota</taxon>
        <taxon>Gammaproteobacteria</taxon>
        <taxon>Enterobacterales</taxon>
        <taxon>Enterobacteriaceae</taxon>
        <taxon>Escherichia</taxon>
    </lineage>
</organism>
<dbReference type="RefSeq" id="WP_208629687.1">
    <property type="nucleotide sequence ID" value="NZ_CP070296.1"/>
</dbReference>
<dbReference type="PANTHER" id="PTHR33420">
    <property type="entry name" value="FIMBRIAL SUBUNIT ELFA-RELATED"/>
    <property type="match status" value="1"/>
</dbReference>
<dbReference type="PROSITE" id="PS51257">
    <property type="entry name" value="PROKAR_LIPOPROTEIN"/>
    <property type="match status" value="1"/>
</dbReference>
<feature type="domain" description="Fimbrial-type adhesion" evidence="1">
    <location>
        <begin position="38"/>
        <end position="183"/>
    </location>
</feature>
<dbReference type="PANTHER" id="PTHR33420:SF9">
    <property type="entry name" value="MINOR FIMBRIAL SUBUNIT"/>
    <property type="match status" value="1"/>
</dbReference>
<sequence>MTTISRVFNHLALALACGLMLVFGGVTQAKNDNLYLHGNLLSKSCTPVSNGGLLVEVHFPTMSYKDLMVSGQSARVPVVFQLKECKGPAQYNVKVTLTGTEDSGQPGFLALDASSGAQGVGIGMETTNGVQVPINSTTGATFVLTTASGGNNSLNFNAWLQAKSGRDVTPGDFTAQLTATFEYI</sequence>
<dbReference type="InterPro" id="IPR008966">
    <property type="entry name" value="Adhesion_dom_sf"/>
</dbReference>
<dbReference type="AlphaFoldDB" id="A0ABD7EC59"/>
<dbReference type="SUPFAM" id="SSF49401">
    <property type="entry name" value="Bacterial adhesins"/>
    <property type="match status" value="1"/>
</dbReference>
<protein>
    <submittedName>
        <fullName evidence="2">Fimbrial protein</fullName>
    </submittedName>
</protein>
<proteinExistence type="predicted"/>
<evidence type="ECO:0000313" key="3">
    <source>
        <dbReference type="Proteomes" id="UP000663211"/>
    </source>
</evidence>
<dbReference type="Gene3D" id="2.60.40.1090">
    <property type="entry name" value="Fimbrial-type adhesion domain"/>
    <property type="match status" value="1"/>
</dbReference>
<evidence type="ECO:0000259" key="1">
    <source>
        <dbReference type="Pfam" id="PF00419"/>
    </source>
</evidence>
<dbReference type="Proteomes" id="UP000663211">
    <property type="component" value="Chromosome"/>
</dbReference>
<dbReference type="EMBL" id="CP070296">
    <property type="protein sequence ID" value="QST74933.1"/>
    <property type="molecule type" value="Genomic_DNA"/>
</dbReference>
<dbReference type="InterPro" id="IPR050263">
    <property type="entry name" value="Bact_Fimbrial_Adh_Pro"/>
</dbReference>
<reference evidence="2 3" key="1">
    <citation type="submission" date="2021-03" db="EMBL/GenBank/DDBJ databases">
        <title>Comparative genomics of Chinese and international isolates of Escherichia albertii: population structure and evolution of virulence and antimicrobial resistance.</title>
        <authorList>
            <person name="Wang H."/>
            <person name="Xiong Y."/>
            <person name="Luo L."/>
        </authorList>
    </citation>
    <scope>NUCLEOTIDE SEQUENCE [LARGE SCALE GENOMIC DNA]</scope>
    <source>
        <strain evidence="2 3">Sample 165</strain>
    </source>
</reference>
<accession>A0ABD7EC59</accession>
<dbReference type="InterPro" id="IPR036937">
    <property type="entry name" value="Adhesion_dom_fimbrial_sf"/>
</dbReference>
<name>A0ABD7EC59_ESCAL</name>
<dbReference type="Pfam" id="PF00419">
    <property type="entry name" value="Fimbrial"/>
    <property type="match status" value="1"/>
</dbReference>
<evidence type="ECO:0000313" key="2">
    <source>
        <dbReference type="EMBL" id="QST74933.1"/>
    </source>
</evidence>
<gene>
    <name evidence="2" type="ORF">JRC44_07640</name>
</gene>